<accession>A0A078B338</accession>
<dbReference type="Proteomes" id="UP000039865">
    <property type="component" value="Unassembled WGS sequence"/>
</dbReference>
<dbReference type="EMBL" id="CCKQ01015819">
    <property type="protein sequence ID" value="CDW87662.1"/>
    <property type="molecule type" value="Genomic_DNA"/>
</dbReference>
<dbReference type="SUPFAM" id="SSF48403">
    <property type="entry name" value="Ankyrin repeat"/>
    <property type="match status" value="1"/>
</dbReference>
<dbReference type="AlphaFoldDB" id="A0A078B338"/>
<dbReference type="InterPro" id="IPR036770">
    <property type="entry name" value="Ankyrin_rpt-contain_sf"/>
</dbReference>
<protein>
    <recommendedName>
        <fullName evidence="3">Ankyrin repeat-containing protein</fullName>
    </recommendedName>
</protein>
<evidence type="ECO:0008006" key="3">
    <source>
        <dbReference type="Google" id="ProtNLM"/>
    </source>
</evidence>
<dbReference type="InterPro" id="IPR002110">
    <property type="entry name" value="Ankyrin_rpt"/>
</dbReference>
<reference evidence="1 2" key="1">
    <citation type="submission" date="2014-06" db="EMBL/GenBank/DDBJ databases">
        <authorList>
            <person name="Swart Estienne"/>
        </authorList>
    </citation>
    <scope>NUCLEOTIDE SEQUENCE [LARGE SCALE GENOMIC DNA]</scope>
    <source>
        <strain evidence="1 2">130c</strain>
    </source>
</reference>
<dbReference type="SMART" id="SM00248">
    <property type="entry name" value="ANK"/>
    <property type="match status" value="2"/>
</dbReference>
<name>A0A078B338_STYLE</name>
<keyword evidence="2" id="KW-1185">Reference proteome</keyword>
<proteinExistence type="predicted"/>
<evidence type="ECO:0000313" key="2">
    <source>
        <dbReference type="Proteomes" id="UP000039865"/>
    </source>
</evidence>
<organism evidence="1 2">
    <name type="scientific">Stylonychia lemnae</name>
    <name type="common">Ciliate</name>
    <dbReference type="NCBI Taxonomy" id="5949"/>
    <lineage>
        <taxon>Eukaryota</taxon>
        <taxon>Sar</taxon>
        <taxon>Alveolata</taxon>
        <taxon>Ciliophora</taxon>
        <taxon>Intramacronucleata</taxon>
        <taxon>Spirotrichea</taxon>
        <taxon>Stichotrichia</taxon>
        <taxon>Sporadotrichida</taxon>
        <taxon>Oxytrichidae</taxon>
        <taxon>Stylonychinae</taxon>
        <taxon>Stylonychia</taxon>
    </lineage>
</organism>
<dbReference type="InParanoid" id="A0A078B338"/>
<gene>
    <name evidence="1" type="primary">Contig18042.g19175</name>
    <name evidence="1" type="ORF">STYLEM_16772</name>
</gene>
<evidence type="ECO:0000313" key="1">
    <source>
        <dbReference type="EMBL" id="CDW87662.1"/>
    </source>
</evidence>
<sequence>MKAACEQLQIQEVVGIRGYTNIDVKLFGQKQVTKMWNPLMYALVFKRHDIMKYLIEQRMVNAKLCLRDPVHSGEYSEVSPQYEVRSKCFAVLVSIYNKDWVTLNYLLNSLHQLWSYHELEIIFQELNNVKEQSEINLCLEAILKSKTFESIFLNRCFKHQMELLTKVIRGDLFDAGDPSIQKIIDNYFSNNPYTTAYLVVLLKSNHYKPEKIKILLRKSPKEIIQNQRKQFLSLVGELQLTQRDGSEEIIQQILKLLNSESQYTLTGIYSIILNSTKNGDISKLQEYIFKCQFTEINQITNEEDQVQHEPSDIEKMLDIAEIVLKNWDSKGQSIVDVKCFHKNDSPSGSDTSLKVRQNDYKYISEWNPLLLAVYYNHMHIVRYFCEIVKINLRSTLAMSKGGELPLMYTLACAIVKPQCTDIFQYIWNNYSFVWDYKCLKQALLIIINYERIDLLLFVLRSKTAQSLFLSFSYHFRIQFLSQFVENYFDQSPELLERMEIEERNRINKIANIFKNEICEQPYAPISMIIFLYVHPDQRRFVNTYYNVTDIDIERFIRSNYDSAKNIVEGFSSDESVQQLREEIPNFKDIKVQLLNLSTKIQNHPQYLSMTKTKEVSKKKSMNMMQEVDMIQLNIDIEDESTRNESSQLGIKDVDSLTLPIY</sequence>